<sequence>MTYEQSHKIIDQIKVLEDIIKNGISVTTSGGTDNHWIYSNTIREEANKAAKAQARIELDQYKEQLKQFLNGK</sequence>
<reference evidence="2 3" key="1">
    <citation type="submission" date="2017-07" db="EMBL/GenBank/DDBJ databases">
        <title>In vitro design and evaluation of phage cocktails against multidrug-resistant Aeromonas salmonicida.</title>
        <authorList>
            <person name="Chen L."/>
            <person name="Yuan S."/>
            <person name="Ma Y."/>
        </authorList>
    </citation>
    <scope>NUCLEOTIDE SEQUENCE [LARGE SCALE GENOMIC DNA]</scope>
</reference>
<dbReference type="Proteomes" id="UP000230211">
    <property type="component" value="Segment"/>
</dbReference>
<keyword evidence="1" id="KW-0175">Coiled coil</keyword>
<organism evidence="2 3">
    <name type="scientific">Aeromonas phage AS-szw</name>
    <dbReference type="NCBI Taxonomy" id="2026114"/>
    <lineage>
        <taxon>Viruses</taxon>
        <taxon>Duplodnaviria</taxon>
        <taxon>Heunggongvirae</taxon>
        <taxon>Uroviricota</taxon>
        <taxon>Caudoviricetes</taxon>
        <taxon>Pantevenvirales</taxon>
        <taxon>Straboviridae</taxon>
        <taxon>Emmerichvirinae</taxon>
        <taxon>Ceceduovirus</taxon>
        <taxon>Ceceduovirus aszj</taxon>
    </lineage>
</organism>
<evidence type="ECO:0000256" key="1">
    <source>
        <dbReference type="SAM" id="Coils"/>
    </source>
</evidence>
<feature type="coiled-coil region" evidence="1">
    <location>
        <begin position="44"/>
        <end position="71"/>
    </location>
</feature>
<evidence type="ECO:0000313" key="2">
    <source>
        <dbReference type="EMBL" id="ATI17322.1"/>
    </source>
</evidence>
<proteinExistence type="predicted"/>
<protein>
    <submittedName>
        <fullName evidence="2">Uncharacterized protein</fullName>
    </submittedName>
</protein>
<dbReference type="EMBL" id="MF498773">
    <property type="protein sequence ID" value="ATI17322.1"/>
    <property type="molecule type" value="Genomic_DNA"/>
</dbReference>
<accession>A0A291LD39</accession>
<evidence type="ECO:0000313" key="3">
    <source>
        <dbReference type="Proteomes" id="UP000230211"/>
    </source>
</evidence>
<name>A0A291LD39_9CAUD</name>